<feature type="region of interest" description="Disordered" evidence="1">
    <location>
        <begin position="1"/>
        <end position="38"/>
    </location>
</feature>
<evidence type="ECO:0000313" key="2">
    <source>
        <dbReference type="EMBL" id="MED6142348.1"/>
    </source>
</evidence>
<evidence type="ECO:0000256" key="1">
    <source>
        <dbReference type="SAM" id="MobiDB-lite"/>
    </source>
</evidence>
<feature type="compositionally biased region" description="Low complexity" evidence="1">
    <location>
        <begin position="12"/>
        <end position="27"/>
    </location>
</feature>
<feature type="non-terminal residue" evidence="2">
    <location>
        <position position="1"/>
    </location>
</feature>
<gene>
    <name evidence="2" type="ORF">PIB30_112765</name>
</gene>
<evidence type="ECO:0000313" key="3">
    <source>
        <dbReference type="Proteomes" id="UP001341840"/>
    </source>
</evidence>
<dbReference type="EMBL" id="JASCZI010068790">
    <property type="protein sequence ID" value="MED6142348.1"/>
    <property type="molecule type" value="Genomic_DNA"/>
</dbReference>
<comment type="caution">
    <text evidence="2">The sequence shown here is derived from an EMBL/GenBank/DDBJ whole genome shotgun (WGS) entry which is preliminary data.</text>
</comment>
<accession>A0ABU6T300</accession>
<name>A0ABU6T300_9FABA</name>
<organism evidence="2 3">
    <name type="scientific">Stylosanthes scabra</name>
    <dbReference type="NCBI Taxonomy" id="79078"/>
    <lineage>
        <taxon>Eukaryota</taxon>
        <taxon>Viridiplantae</taxon>
        <taxon>Streptophyta</taxon>
        <taxon>Embryophyta</taxon>
        <taxon>Tracheophyta</taxon>
        <taxon>Spermatophyta</taxon>
        <taxon>Magnoliopsida</taxon>
        <taxon>eudicotyledons</taxon>
        <taxon>Gunneridae</taxon>
        <taxon>Pentapetalae</taxon>
        <taxon>rosids</taxon>
        <taxon>fabids</taxon>
        <taxon>Fabales</taxon>
        <taxon>Fabaceae</taxon>
        <taxon>Papilionoideae</taxon>
        <taxon>50 kb inversion clade</taxon>
        <taxon>dalbergioids sensu lato</taxon>
        <taxon>Dalbergieae</taxon>
        <taxon>Pterocarpus clade</taxon>
        <taxon>Stylosanthes</taxon>
    </lineage>
</organism>
<sequence>SSFLPVLPAADPRPGSSAPAGRASGRAGLHGEEMGPARSQCGGVVALEGALMMIVCAYIGKCDHTSTNAPDPIRAPQLSVLGLPLFYPSFRPPTLVPEARLRRVGHPEGRGSMARRWAPRGLNAAASLPSEARL</sequence>
<keyword evidence="3" id="KW-1185">Reference proteome</keyword>
<reference evidence="2 3" key="1">
    <citation type="journal article" date="2023" name="Plants (Basel)">
        <title>Bridging the Gap: Combining Genomics and Transcriptomics Approaches to Understand Stylosanthes scabra, an Orphan Legume from the Brazilian Caatinga.</title>
        <authorList>
            <person name="Ferreira-Neto J.R.C."/>
            <person name="da Silva M.D."/>
            <person name="Binneck E."/>
            <person name="de Melo N.F."/>
            <person name="da Silva R.H."/>
            <person name="de Melo A.L.T.M."/>
            <person name="Pandolfi V."/>
            <person name="Bustamante F.O."/>
            <person name="Brasileiro-Vidal A.C."/>
            <person name="Benko-Iseppon A.M."/>
        </authorList>
    </citation>
    <scope>NUCLEOTIDE SEQUENCE [LARGE SCALE GENOMIC DNA]</scope>
    <source>
        <tissue evidence="2">Leaves</tissue>
    </source>
</reference>
<dbReference type="Proteomes" id="UP001341840">
    <property type="component" value="Unassembled WGS sequence"/>
</dbReference>
<proteinExistence type="predicted"/>
<protein>
    <submittedName>
        <fullName evidence="2">Uncharacterized protein</fullName>
    </submittedName>
</protein>